<evidence type="ECO:0000256" key="1">
    <source>
        <dbReference type="SAM" id="Phobius"/>
    </source>
</evidence>
<feature type="transmembrane region" description="Helical" evidence="1">
    <location>
        <begin position="95"/>
        <end position="119"/>
    </location>
</feature>
<dbReference type="GO" id="GO:0043164">
    <property type="term" value="P:Gram-negative-bacterium-type cell wall biogenesis"/>
    <property type="evidence" value="ECO:0007669"/>
    <property type="project" value="TreeGrafter"/>
</dbReference>
<dbReference type="InterPro" id="IPR014729">
    <property type="entry name" value="Rossmann-like_a/b/a_fold"/>
</dbReference>
<dbReference type="InterPro" id="IPR003848">
    <property type="entry name" value="DUF218"/>
</dbReference>
<evidence type="ECO:0000313" key="3">
    <source>
        <dbReference type="EMBL" id="OCS88570.1"/>
    </source>
</evidence>
<organism evidence="3 4">
    <name type="scientific">Caryophanon tenue</name>
    <dbReference type="NCBI Taxonomy" id="33978"/>
    <lineage>
        <taxon>Bacteria</taxon>
        <taxon>Bacillati</taxon>
        <taxon>Bacillota</taxon>
        <taxon>Bacilli</taxon>
        <taxon>Bacillales</taxon>
        <taxon>Caryophanaceae</taxon>
        <taxon>Caryophanon</taxon>
    </lineage>
</organism>
<comment type="caution">
    <text evidence="3">The sequence shown here is derived from an EMBL/GenBank/DDBJ whole genome shotgun (WGS) entry which is preliminary data.</text>
</comment>
<proteinExistence type="predicted"/>
<evidence type="ECO:0000313" key="4">
    <source>
        <dbReference type="Proteomes" id="UP000093199"/>
    </source>
</evidence>
<feature type="transmembrane region" description="Helical" evidence="1">
    <location>
        <begin position="322"/>
        <end position="341"/>
    </location>
</feature>
<keyword evidence="1" id="KW-1133">Transmembrane helix</keyword>
<gene>
    <name evidence="3" type="ORF">A6M13_01620</name>
</gene>
<reference evidence="3 4" key="1">
    <citation type="submission" date="2016-07" db="EMBL/GenBank/DDBJ databases">
        <title>Caryophanon tenue genome sequencing.</title>
        <authorList>
            <person name="Verma A."/>
            <person name="Pal Y."/>
            <person name="Krishnamurthi S."/>
        </authorList>
    </citation>
    <scope>NUCLEOTIDE SEQUENCE [LARGE SCALE GENOMIC DNA]</scope>
    <source>
        <strain evidence="3 4">DSM 14152</strain>
    </source>
</reference>
<dbReference type="PANTHER" id="PTHR30336:SF18">
    <property type="entry name" value="MEMBRANE PROTEIN"/>
    <property type="match status" value="1"/>
</dbReference>
<dbReference type="GO" id="GO:0005886">
    <property type="term" value="C:plasma membrane"/>
    <property type="evidence" value="ECO:0007669"/>
    <property type="project" value="TreeGrafter"/>
</dbReference>
<feature type="domain" description="DUF218" evidence="2">
    <location>
        <begin position="167"/>
        <end position="314"/>
    </location>
</feature>
<dbReference type="InterPro" id="IPR051599">
    <property type="entry name" value="Cell_Envelope_Assoc"/>
</dbReference>
<dbReference type="Proteomes" id="UP000093199">
    <property type="component" value="Unassembled WGS sequence"/>
</dbReference>
<accession>A0A1C0YN17</accession>
<keyword evidence="1" id="KW-0472">Membrane</keyword>
<keyword evidence="4" id="KW-1185">Reference proteome</keyword>
<feature type="transmembrane region" description="Helical" evidence="1">
    <location>
        <begin position="60"/>
        <end position="83"/>
    </location>
</feature>
<dbReference type="Gene3D" id="3.40.50.620">
    <property type="entry name" value="HUPs"/>
    <property type="match status" value="1"/>
</dbReference>
<dbReference type="OrthoDB" id="9782395at2"/>
<dbReference type="EMBL" id="MASJ01000001">
    <property type="protein sequence ID" value="OCS88570.1"/>
    <property type="molecule type" value="Genomic_DNA"/>
</dbReference>
<protein>
    <recommendedName>
        <fullName evidence="2">DUF218 domain-containing protein</fullName>
    </recommendedName>
</protein>
<feature type="transmembrane region" description="Helical" evidence="1">
    <location>
        <begin position="21"/>
        <end position="40"/>
    </location>
</feature>
<dbReference type="STRING" id="33978.A6M13_01620"/>
<dbReference type="CDD" id="cd06259">
    <property type="entry name" value="YdcF-like"/>
    <property type="match status" value="1"/>
</dbReference>
<dbReference type="AlphaFoldDB" id="A0A1C0YN17"/>
<evidence type="ECO:0000259" key="2">
    <source>
        <dbReference type="Pfam" id="PF02698"/>
    </source>
</evidence>
<dbReference type="PANTHER" id="PTHR30336">
    <property type="entry name" value="INNER MEMBRANE PROTEIN, PROBABLE PERMEASE"/>
    <property type="match status" value="1"/>
</dbReference>
<sequence>MSFLLFFILLFCVFYIKEPRRMFTVMLFGVVLFLVALYYFTYQLGLATYQVEDYYTINNVYLVFVAISIPGTLLAISVLLFANNKTLMQKEGRRIRNLFSAVIAVALLFILGYSVYFFVASLQGVSLTSSFLYVYIMGLLCYFLWFFFTLALYAVLYNATPLFKKPQYIIVLGSGLIGDKVPPLLASRLDRAVKLFKSYNEQPLLITSGGQGHDELVAEAVAMKQYMLEQHGLRDDQVIVEDQSTTTYENLVFSKKIIHDKLGTANGFGAVVTNDFHVLRASIYTRKVGLQAKGVAAKTTFYYVPNAFTREYIGMLQMYVKWHSAFLALYTVAFIGLYMLFR</sequence>
<name>A0A1C0YN17_9BACL</name>
<dbReference type="GO" id="GO:0000270">
    <property type="term" value="P:peptidoglycan metabolic process"/>
    <property type="evidence" value="ECO:0007669"/>
    <property type="project" value="TreeGrafter"/>
</dbReference>
<feature type="transmembrane region" description="Helical" evidence="1">
    <location>
        <begin position="131"/>
        <end position="156"/>
    </location>
</feature>
<dbReference type="Pfam" id="PF02698">
    <property type="entry name" value="DUF218"/>
    <property type="match status" value="1"/>
</dbReference>
<keyword evidence="1" id="KW-0812">Transmembrane</keyword>